<dbReference type="Pfam" id="PF01202">
    <property type="entry name" value="SKI"/>
    <property type="match status" value="1"/>
</dbReference>
<dbReference type="GO" id="GO:0003855">
    <property type="term" value="F:3-dehydroquinate dehydratase activity"/>
    <property type="evidence" value="ECO:0007669"/>
    <property type="project" value="InterPro"/>
</dbReference>
<dbReference type="InterPro" id="IPR006151">
    <property type="entry name" value="Shikm_DH/Glu-tRNA_Rdtase"/>
</dbReference>
<dbReference type="PANTHER" id="PTHR21090">
    <property type="entry name" value="AROM/DEHYDROQUINATE SYNTHASE"/>
    <property type="match status" value="1"/>
</dbReference>
<dbReference type="EMBL" id="KZ107838">
    <property type="protein sequence ID" value="OSS54997.1"/>
    <property type="molecule type" value="Genomic_DNA"/>
</dbReference>
<comment type="similarity">
    <text evidence="1">In the 2nd section; belongs to the type-I 3-dehydroquinase family.</text>
</comment>
<dbReference type="InterPro" id="IPR027417">
    <property type="entry name" value="P-loop_NTPase"/>
</dbReference>
<dbReference type="PRINTS" id="PR01100">
    <property type="entry name" value="SHIKIMTKNASE"/>
</dbReference>
<dbReference type="OMA" id="LWTYMDG"/>
<dbReference type="Pfam" id="PF08501">
    <property type="entry name" value="Shikimate_dh_N"/>
    <property type="match status" value="1"/>
</dbReference>
<dbReference type="SUPFAM" id="SSF51735">
    <property type="entry name" value="NAD(P)-binding Rossmann-fold domains"/>
    <property type="match status" value="1"/>
</dbReference>
<dbReference type="SUPFAM" id="SSF53223">
    <property type="entry name" value="Aminoacid dehydrogenase-like, N-terminal domain"/>
    <property type="match status" value="1"/>
</dbReference>
<proteinExistence type="inferred from homology"/>
<evidence type="ECO:0000313" key="8">
    <source>
        <dbReference type="Proteomes" id="UP000193240"/>
    </source>
</evidence>
<keyword evidence="8" id="KW-1185">Reference proteome</keyword>
<feature type="domain" description="Shikimate dehydrogenase substrate binding N-terminal" evidence="5">
    <location>
        <begin position="548"/>
        <end position="628"/>
    </location>
</feature>
<dbReference type="SUPFAM" id="SSF52540">
    <property type="entry name" value="P-loop containing nucleoside triphosphate hydrolases"/>
    <property type="match status" value="1"/>
</dbReference>
<sequence>MASAAVGTKRAYAAMSEDSRSPTSALATLHDAHLHGGLYPRQRPKTSVEESLTSMTSSARSTPRHTPVPTSSPHELRRVFEPDASIVLIGMRGTGKSTLAVIASMACQRRVVDIDDLFREATGFSTAKYRKQFGASNHNLRQEELLRTALRAHDKGAIIVCNGGSLERNGQLLMQDFAATHPIIHIVRDLYSIHEYLGGVELRRLRDMLAFSAPILRRCSNYEFYNVSELAPARSNTPSDQPIAPAFLTLKRAQRTFLKFLSLVLTRDTVYGSVGNANPPLEPGYPLSDVATELRKYTCAVQVPLADLLAEDVDIQSLEFGSDAFEVVVDPSELDPHNQRLQTERADDISKSISRIRRSAVVPILYHVLPSASRDYSKESYLEHVRHGLRMAPEFISIDLSLDAEIVMELIASRGRSKVIGHLHADESWDHRSWGSYYETAVRLGCDVVRFTRPAKSIDDDASVHHLRSRIHARNSTVPLVCYNTGRAGRRSTCFNKHLTSVVPESARDKPEFGTRCENNPETSWLTAREVTQALYSTFTFDVMKIHLIGARTQYSLSPAMHNAGYTACGMPHQFKCVQTSTLKSLQDFVHDPNFGGCIVIQPFKIEVISLADSLSQHARAIGAVNTLIPVRHLNGDGSVPGDLELFQERCQSGPVQALHGDNTEWIGIRSCIRRGLSPANAVRPTTCALVVGAGGMARSSVYALLQLGVKNIVVFNRTLEKAEDLVVHFTRLVSSSAGASLVPSATVQGSRPMFYTLKSRDDTWPEGFRQPTIIISCIPADPIDDNPVPNFTLPEHWLKSSTGGVVMELAYRTLDTPLMNQIRDEPSRLWTFMDGLDWLPEQAFAQFELFTGKRAPRRIMRETVLQAWRDEHGNPDAEMVERRMKAIDDQEP</sequence>
<dbReference type="Pfam" id="PF01487">
    <property type="entry name" value="DHquinase_I"/>
    <property type="match status" value="1"/>
</dbReference>
<name>A0A1Y2MHJ2_EPING</name>
<dbReference type="InterPro" id="IPR013708">
    <property type="entry name" value="Shikimate_DH-bd_N"/>
</dbReference>
<dbReference type="FunFam" id="3.40.50.720:FF:000386">
    <property type="entry name" value="Quinate repressor protein"/>
    <property type="match status" value="1"/>
</dbReference>
<dbReference type="PANTHER" id="PTHR21090:SF27">
    <property type="entry name" value="QUINATE REPRESSOR PROTEIN"/>
    <property type="match status" value="1"/>
</dbReference>
<dbReference type="SUPFAM" id="SSF51569">
    <property type="entry name" value="Aldolase"/>
    <property type="match status" value="1"/>
</dbReference>
<dbReference type="Pfam" id="PF18317">
    <property type="entry name" value="SDH_C"/>
    <property type="match status" value="1"/>
</dbReference>
<dbReference type="Gene3D" id="3.40.50.720">
    <property type="entry name" value="NAD(P)-binding Rossmann-like Domain"/>
    <property type="match status" value="1"/>
</dbReference>
<organism evidence="7 8">
    <name type="scientific">Epicoccum nigrum</name>
    <name type="common">Soil fungus</name>
    <name type="synonym">Epicoccum purpurascens</name>
    <dbReference type="NCBI Taxonomy" id="105696"/>
    <lineage>
        <taxon>Eukaryota</taxon>
        <taxon>Fungi</taxon>
        <taxon>Dikarya</taxon>
        <taxon>Ascomycota</taxon>
        <taxon>Pezizomycotina</taxon>
        <taxon>Dothideomycetes</taxon>
        <taxon>Pleosporomycetidae</taxon>
        <taxon>Pleosporales</taxon>
        <taxon>Pleosporineae</taxon>
        <taxon>Didymellaceae</taxon>
        <taxon>Epicoccum</taxon>
    </lineage>
</organism>
<dbReference type="CDD" id="cd01065">
    <property type="entry name" value="NAD_bind_Shikimate_DH"/>
    <property type="match status" value="1"/>
</dbReference>
<feature type="domain" description="SDH C-terminal" evidence="6">
    <location>
        <begin position="836"/>
        <end position="866"/>
    </location>
</feature>
<comment type="similarity">
    <text evidence="2">In the N-terminal section; belongs to the shikimate kinase family.</text>
</comment>
<evidence type="ECO:0000259" key="6">
    <source>
        <dbReference type="Pfam" id="PF18317"/>
    </source>
</evidence>
<evidence type="ECO:0000256" key="3">
    <source>
        <dbReference type="SAM" id="MobiDB-lite"/>
    </source>
</evidence>
<dbReference type="InterPro" id="IPR013785">
    <property type="entry name" value="Aldolase_TIM"/>
</dbReference>
<dbReference type="Proteomes" id="UP000193240">
    <property type="component" value="Unassembled WGS sequence"/>
</dbReference>
<dbReference type="Gene3D" id="3.20.20.70">
    <property type="entry name" value="Aldolase class I"/>
    <property type="match status" value="1"/>
</dbReference>
<dbReference type="GO" id="GO:0009423">
    <property type="term" value="P:chorismate biosynthetic process"/>
    <property type="evidence" value="ECO:0007669"/>
    <property type="project" value="TreeGrafter"/>
</dbReference>
<dbReference type="InterPro" id="IPR036291">
    <property type="entry name" value="NAD(P)-bd_dom_sf"/>
</dbReference>
<feature type="compositionally biased region" description="Polar residues" evidence="3">
    <location>
        <begin position="49"/>
        <end position="61"/>
    </location>
</feature>
<dbReference type="CDD" id="cd00502">
    <property type="entry name" value="DHQase_I"/>
    <property type="match status" value="1"/>
</dbReference>
<feature type="region of interest" description="Disordered" evidence="3">
    <location>
        <begin position="35"/>
        <end position="74"/>
    </location>
</feature>
<dbReference type="Gene3D" id="3.40.50.300">
    <property type="entry name" value="P-loop containing nucleotide triphosphate hydrolases"/>
    <property type="match status" value="1"/>
</dbReference>
<reference evidence="7 8" key="1">
    <citation type="journal article" date="2017" name="Genome Announc.">
        <title>Genome sequence of the saprophytic ascomycete Epicoccum nigrum ICMP 19927 strain isolated from New Zealand.</title>
        <authorList>
            <person name="Fokin M."/>
            <person name="Fleetwood D."/>
            <person name="Weir B.S."/>
            <person name="Villas-Boas S.G."/>
        </authorList>
    </citation>
    <scope>NUCLEOTIDE SEQUENCE [LARGE SCALE GENOMIC DNA]</scope>
    <source>
        <strain evidence="7 8">ICMP 19927</strain>
    </source>
</reference>
<dbReference type="InParanoid" id="A0A1Y2MHJ2"/>
<dbReference type="GO" id="GO:0004764">
    <property type="term" value="F:shikimate 3-dehydrogenase (NADP+) activity"/>
    <property type="evidence" value="ECO:0007669"/>
    <property type="project" value="InterPro"/>
</dbReference>
<dbReference type="GO" id="GO:0003866">
    <property type="term" value="F:3-phosphoshikimate 1-carboxyvinyltransferase activity"/>
    <property type="evidence" value="ECO:0007669"/>
    <property type="project" value="TreeGrafter"/>
</dbReference>
<evidence type="ECO:0000256" key="2">
    <source>
        <dbReference type="ARBA" id="ARBA00009349"/>
    </source>
</evidence>
<dbReference type="Gene3D" id="3.40.50.10860">
    <property type="entry name" value="Leucine Dehydrogenase, chain A, domain 1"/>
    <property type="match status" value="1"/>
</dbReference>
<dbReference type="InterPro" id="IPR031322">
    <property type="entry name" value="Shikimate/glucono_kinase"/>
</dbReference>
<dbReference type="InterPro" id="IPR041121">
    <property type="entry name" value="SDH_C"/>
</dbReference>
<evidence type="ECO:0000313" key="7">
    <source>
        <dbReference type="EMBL" id="OSS54997.1"/>
    </source>
</evidence>
<gene>
    <name evidence="7" type="ORF">B5807_00400</name>
</gene>
<evidence type="ECO:0000259" key="5">
    <source>
        <dbReference type="Pfam" id="PF08501"/>
    </source>
</evidence>
<protein>
    <submittedName>
        <fullName evidence="7">Uncharacterized protein</fullName>
    </submittedName>
</protein>
<dbReference type="InterPro" id="IPR046346">
    <property type="entry name" value="Aminoacid_DH-like_N_sf"/>
</dbReference>
<accession>A0A1Y2MHJ2</accession>
<evidence type="ECO:0000256" key="1">
    <source>
        <dbReference type="ARBA" id="ARBA00006477"/>
    </source>
</evidence>
<dbReference type="AlphaFoldDB" id="A0A1Y2MHJ2"/>
<dbReference type="STRING" id="105696.A0A1Y2MHJ2"/>
<dbReference type="Pfam" id="PF01488">
    <property type="entry name" value="Shikimate_DH"/>
    <property type="match status" value="1"/>
</dbReference>
<feature type="domain" description="Quinate/shikimate 5-dehydrogenase/glutamyl-tRNA reductase" evidence="4">
    <location>
        <begin position="689"/>
        <end position="730"/>
    </location>
</feature>
<evidence type="ECO:0000259" key="4">
    <source>
        <dbReference type="Pfam" id="PF01488"/>
    </source>
</evidence>
<dbReference type="InterPro" id="IPR001381">
    <property type="entry name" value="DHquinase_I"/>
</dbReference>